<gene>
    <name evidence="1" type="ORF">SAMN05421752_1311</name>
</gene>
<dbReference type="Proteomes" id="UP000185936">
    <property type="component" value="Unassembled WGS sequence"/>
</dbReference>
<sequence length="62" mass="7140">MGVEPVTKTARTRLCIESGERSWLKDARFTARNISNDTLRLKQQGYSKTECSFNGQRLTYLL</sequence>
<reference evidence="2" key="1">
    <citation type="submission" date="2017-01" db="EMBL/GenBank/DDBJ databases">
        <authorList>
            <person name="Varghese N."/>
            <person name="Submissions S."/>
        </authorList>
    </citation>
    <scope>NUCLEOTIDE SEQUENCE [LARGE SCALE GENOMIC DNA]</scope>
    <source>
        <strain evidence="2">type strain: HArc-</strain>
    </source>
</reference>
<dbReference type="EMBL" id="FTNR01000031">
    <property type="protein sequence ID" value="SIS20976.1"/>
    <property type="molecule type" value="Genomic_DNA"/>
</dbReference>
<protein>
    <submittedName>
        <fullName evidence="1">Putative transposase</fullName>
    </submittedName>
</protein>
<dbReference type="AlphaFoldDB" id="A0A1N7H7Z9"/>
<name>A0A1N7H7Z9_9EURY</name>
<keyword evidence="2" id="KW-1185">Reference proteome</keyword>
<evidence type="ECO:0000313" key="1">
    <source>
        <dbReference type="EMBL" id="SIS20976.1"/>
    </source>
</evidence>
<organism evidence="1 2">
    <name type="scientific">Natronorubrum thiooxidans</name>
    <dbReference type="NCBI Taxonomy" id="308853"/>
    <lineage>
        <taxon>Archaea</taxon>
        <taxon>Methanobacteriati</taxon>
        <taxon>Methanobacteriota</taxon>
        <taxon>Stenosarchaea group</taxon>
        <taxon>Halobacteria</taxon>
        <taxon>Halobacteriales</taxon>
        <taxon>Natrialbaceae</taxon>
        <taxon>Natronorubrum</taxon>
    </lineage>
</organism>
<accession>A0A1N7H7Z9</accession>
<dbReference type="STRING" id="308853.SAMN05421752_1311"/>
<proteinExistence type="predicted"/>
<evidence type="ECO:0000313" key="2">
    <source>
        <dbReference type="Proteomes" id="UP000185936"/>
    </source>
</evidence>